<reference evidence="4" key="3">
    <citation type="submission" date="2022-06" db="EMBL/GenBank/DDBJ databases">
        <title>Genomic Encyclopedia of Type Strains, Phase III (KMG-III): the genomes of soil and plant-associated and newly described type strains.</title>
        <authorList>
            <person name="Whitman W."/>
        </authorList>
    </citation>
    <scope>NUCLEOTIDE SEQUENCE</scope>
    <source>
        <strain evidence="4">CPCC 202695</strain>
    </source>
</reference>
<dbReference type="Proteomes" id="UP000893823">
    <property type="component" value="Unassembled WGS sequence"/>
</dbReference>
<reference evidence="6" key="2">
    <citation type="submission" date="2016-10" db="EMBL/GenBank/DDBJ databases">
        <authorList>
            <person name="Varghese N."/>
            <person name="Submissions S."/>
        </authorList>
    </citation>
    <scope>NUCLEOTIDE SEQUENCE [LARGE SCALE GENOMIC DNA]</scope>
    <source>
        <strain evidence="6">CPCC 202695</strain>
    </source>
</reference>
<dbReference type="InterPro" id="IPR012349">
    <property type="entry name" value="Split_barrel_FMN-bd"/>
</dbReference>
<dbReference type="STRING" id="589382.SAMN04489721_2167"/>
<protein>
    <submittedName>
        <fullName evidence="4">Deazaflavin-dependent oxidoreductase (Nitroreductase family)</fullName>
    </submittedName>
    <submittedName>
        <fullName evidence="5">Deazaflavin-dependent oxidoreductase, nitroreductase family</fullName>
    </submittedName>
</protein>
<comment type="similarity">
    <text evidence="1">Belongs to the F420H(2)-dependent quinone reductase family.</text>
</comment>
<accession>A0A1H1W663</accession>
<dbReference type="Proteomes" id="UP000199482">
    <property type="component" value="Chromosome I"/>
</dbReference>
<dbReference type="EMBL" id="SODL02000001">
    <property type="protein sequence ID" value="MCP2366096.1"/>
    <property type="molecule type" value="Genomic_DNA"/>
</dbReference>
<evidence type="ECO:0000256" key="2">
    <source>
        <dbReference type="ARBA" id="ARBA00049106"/>
    </source>
</evidence>
<dbReference type="RefSeq" id="WP_092672097.1">
    <property type="nucleotide sequence ID" value="NZ_BMDN01000001.1"/>
</dbReference>
<evidence type="ECO:0000313" key="5">
    <source>
        <dbReference type="EMBL" id="SDS92534.1"/>
    </source>
</evidence>
<evidence type="ECO:0000313" key="4">
    <source>
        <dbReference type="EMBL" id="MCP2366096.1"/>
    </source>
</evidence>
<evidence type="ECO:0000313" key="6">
    <source>
        <dbReference type="Proteomes" id="UP000199482"/>
    </source>
</evidence>
<evidence type="ECO:0000256" key="3">
    <source>
        <dbReference type="SAM" id="MobiDB-lite"/>
    </source>
</evidence>
<dbReference type="GO" id="GO:0070967">
    <property type="term" value="F:coenzyme F420 binding"/>
    <property type="evidence" value="ECO:0007669"/>
    <property type="project" value="TreeGrafter"/>
</dbReference>
<dbReference type="PANTHER" id="PTHR39428">
    <property type="entry name" value="F420H(2)-DEPENDENT QUINONE REDUCTASE RV1261C"/>
    <property type="match status" value="1"/>
</dbReference>
<dbReference type="PANTHER" id="PTHR39428:SF1">
    <property type="entry name" value="F420H(2)-DEPENDENT QUINONE REDUCTASE RV1261C"/>
    <property type="match status" value="1"/>
</dbReference>
<dbReference type="Gene3D" id="2.30.110.10">
    <property type="entry name" value="Electron Transport, Fmn-binding Protein, Chain A"/>
    <property type="match status" value="1"/>
</dbReference>
<dbReference type="AlphaFoldDB" id="A0A1H1W663"/>
<organism evidence="5 6">
    <name type="scientific">Agromyces flavus</name>
    <dbReference type="NCBI Taxonomy" id="589382"/>
    <lineage>
        <taxon>Bacteria</taxon>
        <taxon>Bacillati</taxon>
        <taxon>Actinomycetota</taxon>
        <taxon>Actinomycetes</taxon>
        <taxon>Micrococcales</taxon>
        <taxon>Microbacteriaceae</taxon>
        <taxon>Agromyces</taxon>
    </lineage>
</organism>
<sequence>MAFDTRNGTRGARQPGRNRLEQWGNRRMVERLRRHGDRRGTKLVLVTIGSKSGEERRTPVRWFPGEGDERFIVASASGAPRNPSWYYNIAAHPDHVATELAGERIDVVAEQLHGAERDAVWRQITAAARGFARYERKTDRMIPVIRLTPLGGAESRHRIV</sequence>
<dbReference type="GO" id="GO:0005886">
    <property type="term" value="C:plasma membrane"/>
    <property type="evidence" value="ECO:0007669"/>
    <property type="project" value="TreeGrafter"/>
</dbReference>
<name>A0A1H1W663_9MICO</name>
<feature type="region of interest" description="Disordered" evidence="3">
    <location>
        <begin position="1"/>
        <end position="22"/>
    </location>
</feature>
<dbReference type="InterPro" id="IPR004378">
    <property type="entry name" value="F420H2_quin_Rdtase"/>
</dbReference>
<keyword evidence="7" id="KW-1185">Reference proteome</keyword>
<gene>
    <name evidence="4" type="ORF">BCL57_000238</name>
    <name evidence="5" type="ORF">SAMN04489721_2167</name>
</gene>
<proteinExistence type="inferred from homology"/>
<dbReference type="OrthoDB" id="8225825at2"/>
<dbReference type="EMBL" id="LT629755">
    <property type="protein sequence ID" value="SDS92534.1"/>
    <property type="molecule type" value="Genomic_DNA"/>
</dbReference>
<dbReference type="NCBIfam" id="TIGR00026">
    <property type="entry name" value="hi_GC_TIGR00026"/>
    <property type="match status" value="1"/>
</dbReference>
<dbReference type="Pfam" id="PF04075">
    <property type="entry name" value="F420H2_quin_red"/>
    <property type="match status" value="1"/>
</dbReference>
<comment type="catalytic activity">
    <reaction evidence="2">
        <text>oxidized coenzyme F420-(gamma-L-Glu)(n) + a quinol + H(+) = reduced coenzyme F420-(gamma-L-Glu)(n) + a quinone</text>
        <dbReference type="Rhea" id="RHEA:39663"/>
        <dbReference type="Rhea" id="RHEA-COMP:12939"/>
        <dbReference type="Rhea" id="RHEA-COMP:14378"/>
        <dbReference type="ChEBI" id="CHEBI:15378"/>
        <dbReference type="ChEBI" id="CHEBI:24646"/>
        <dbReference type="ChEBI" id="CHEBI:132124"/>
        <dbReference type="ChEBI" id="CHEBI:133980"/>
        <dbReference type="ChEBI" id="CHEBI:139511"/>
    </reaction>
</comment>
<reference evidence="5" key="1">
    <citation type="submission" date="2016-10" db="EMBL/GenBank/DDBJ databases">
        <authorList>
            <person name="de Groot N.N."/>
        </authorList>
    </citation>
    <scope>NUCLEOTIDE SEQUENCE [LARGE SCALE GENOMIC DNA]</scope>
    <source>
        <strain evidence="5">CPCC 202695</strain>
    </source>
</reference>
<dbReference type="GO" id="GO:0016491">
    <property type="term" value="F:oxidoreductase activity"/>
    <property type="evidence" value="ECO:0007669"/>
    <property type="project" value="InterPro"/>
</dbReference>
<evidence type="ECO:0000256" key="1">
    <source>
        <dbReference type="ARBA" id="ARBA00008710"/>
    </source>
</evidence>
<evidence type="ECO:0000313" key="7">
    <source>
        <dbReference type="Proteomes" id="UP000893823"/>
    </source>
</evidence>